<accession>A0ABT8PJE5</accession>
<feature type="transmembrane region" description="Helical" evidence="1">
    <location>
        <begin position="110"/>
        <end position="128"/>
    </location>
</feature>
<evidence type="ECO:0000256" key="1">
    <source>
        <dbReference type="SAM" id="Phobius"/>
    </source>
</evidence>
<keyword evidence="1" id="KW-0812">Transmembrane</keyword>
<dbReference type="Proteomes" id="UP001171606">
    <property type="component" value="Unassembled WGS sequence"/>
</dbReference>
<sequence>MPLETVRLDRVFGVVQTSQNRKQVTLFGFENAGRKEYSVAAPGAPRIESGMTITAYLKETGNWQTLIGWRDHKNGEIVCEPEGGAIFFCVWSILVFCATVRGFWDQSLTLSIIAVVMIAVFGWSIRNIRFLRKVRRELEASALLCDMQHRS</sequence>
<evidence type="ECO:0000313" key="2">
    <source>
        <dbReference type="EMBL" id="MDN7935134.1"/>
    </source>
</evidence>
<dbReference type="EMBL" id="JAUJSQ010000013">
    <property type="protein sequence ID" value="MDN7935134.1"/>
    <property type="molecule type" value="Genomic_DNA"/>
</dbReference>
<keyword evidence="3" id="KW-1185">Reference proteome</keyword>
<keyword evidence="1" id="KW-0472">Membrane</keyword>
<organism evidence="2 3">
    <name type="scientific">Burkholderia metallica</name>
    <dbReference type="NCBI Taxonomy" id="488729"/>
    <lineage>
        <taxon>Bacteria</taxon>
        <taxon>Pseudomonadati</taxon>
        <taxon>Pseudomonadota</taxon>
        <taxon>Betaproteobacteria</taxon>
        <taxon>Burkholderiales</taxon>
        <taxon>Burkholderiaceae</taxon>
        <taxon>Burkholderia</taxon>
        <taxon>Burkholderia cepacia complex</taxon>
    </lineage>
</organism>
<protein>
    <recommendedName>
        <fullName evidence="4">Transmembrane protein</fullName>
    </recommendedName>
</protein>
<gene>
    <name evidence="2" type="ORF">QZM52_28070</name>
</gene>
<name>A0ABT8PJE5_9BURK</name>
<evidence type="ECO:0008006" key="4">
    <source>
        <dbReference type="Google" id="ProtNLM"/>
    </source>
</evidence>
<evidence type="ECO:0000313" key="3">
    <source>
        <dbReference type="Proteomes" id="UP001171606"/>
    </source>
</evidence>
<dbReference type="RefSeq" id="WP_174921428.1">
    <property type="nucleotide sequence ID" value="NZ_CABVPT010000017.1"/>
</dbReference>
<comment type="caution">
    <text evidence="2">The sequence shown here is derived from an EMBL/GenBank/DDBJ whole genome shotgun (WGS) entry which is preliminary data.</text>
</comment>
<proteinExistence type="predicted"/>
<reference evidence="2" key="1">
    <citation type="submission" date="2023-07" db="EMBL/GenBank/DDBJ databases">
        <title>A collection of bacterial strains from the Burkholderia cepacia Research Laboratory and Repository.</title>
        <authorList>
            <person name="Lipuma J."/>
            <person name="Spilker T."/>
            <person name="Caverly L."/>
        </authorList>
    </citation>
    <scope>NUCLEOTIDE SEQUENCE</scope>
    <source>
        <strain evidence="2">AU42020</strain>
    </source>
</reference>
<feature type="transmembrane region" description="Helical" evidence="1">
    <location>
        <begin position="83"/>
        <end position="104"/>
    </location>
</feature>
<keyword evidence="1" id="KW-1133">Transmembrane helix</keyword>